<proteinExistence type="predicted"/>
<dbReference type="EMBL" id="CABVHQ010000097">
    <property type="protein sequence ID" value="VVO38187.1"/>
    <property type="molecule type" value="Genomic_DNA"/>
</dbReference>
<name>A0A5E7FJ31_PSEFL</name>
<sequence>MNDDQKEQALLAWRKLLEEPAIRMDPEEHYDELLKAADELERTGVINGNEWRKLVKEAGTAFANATEGLGGGT</sequence>
<reference evidence="1 2" key="1">
    <citation type="submission" date="2019-09" db="EMBL/GenBank/DDBJ databases">
        <authorList>
            <person name="Chandra G."/>
            <person name="Truman W A."/>
        </authorList>
    </citation>
    <scope>NUCLEOTIDE SEQUENCE [LARGE SCALE GENOMIC DNA]</scope>
    <source>
        <strain evidence="1">PS691</strain>
    </source>
</reference>
<protein>
    <submittedName>
        <fullName evidence="1">Uncharacterized protein</fullName>
    </submittedName>
</protein>
<dbReference type="RefSeq" id="WP_150645279.1">
    <property type="nucleotide sequence ID" value="NZ_CABVHQ010000097.1"/>
</dbReference>
<dbReference type="AlphaFoldDB" id="A0A5E7FJ31"/>
<dbReference type="OrthoDB" id="7004103at2"/>
<accession>A0A5E7FJ31</accession>
<evidence type="ECO:0000313" key="1">
    <source>
        <dbReference type="EMBL" id="VVO38187.1"/>
    </source>
</evidence>
<dbReference type="Proteomes" id="UP000337909">
    <property type="component" value="Unassembled WGS sequence"/>
</dbReference>
<gene>
    <name evidence="1" type="ORF">PS691_05494</name>
</gene>
<evidence type="ECO:0000313" key="2">
    <source>
        <dbReference type="Proteomes" id="UP000337909"/>
    </source>
</evidence>
<organism evidence="1 2">
    <name type="scientific">Pseudomonas fluorescens</name>
    <dbReference type="NCBI Taxonomy" id="294"/>
    <lineage>
        <taxon>Bacteria</taxon>
        <taxon>Pseudomonadati</taxon>
        <taxon>Pseudomonadota</taxon>
        <taxon>Gammaproteobacteria</taxon>
        <taxon>Pseudomonadales</taxon>
        <taxon>Pseudomonadaceae</taxon>
        <taxon>Pseudomonas</taxon>
    </lineage>
</organism>